<evidence type="ECO:0000256" key="1">
    <source>
        <dbReference type="ARBA" id="ARBA00023125"/>
    </source>
</evidence>
<gene>
    <name evidence="3" type="ORF">ACFOEJ_16575</name>
</gene>
<dbReference type="EMBL" id="JBHRUJ010000028">
    <property type="protein sequence ID" value="MFC3212685.1"/>
    <property type="molecule type" value="Genomic_DNA"/>
</dbReference>
<keyword evidence="4" id="KW-1185">Reference proteome</keyword>
<organism evidence="3 4">
    <name type="scientific">Planomicrobium okeanokoites</name>
    <name type="common">Planococcus okeanokoites</name>
    <name type="synonym">Flavobacterium okeanokoites</name>
    <dbReference type="NCBI Taxonomy" id="244"/>
    <lineage>
        <taxon>Bacteria</taxon>
        <taxon>Bacillati</taxon>
        <taxon>Bacillota</taxon>
        <taxon>Bacilli</taxon>
        <taxon>Bacillales</taxon>
        <taxon>Caryophanaceae</taxon>
        <taxon>Planomicrobium</taxon>
    </lineage>
</organism>
<accession>A0ABV7KTC3</accession>
<dbReference type="PANTHER" id="PTHR46558">
    <property type="entry name" value="TRACRIPTIONAL REGULATORY PROTEIN-RELATED-RELATED"/>
    <property type="match status" value="1"/>
</dbReference>
<dbReference type="InterPro" id="IPR001387">
    <property type="entry name" value="Cro/C1-type_HTH"/>
</dbReference>
<evidence type="ECO:0000313" key="3">
    <source>
        <dbReference type="EMBL" id="MFC3212685.1"/>
    </source>
</evidence>
<protein>
    <submittedName>
        <fullName evidence="3">Helix-turn-helix domain-containing protein</fullName>
    </submittedName>
</protein>
<proteinExistence type="predicted"/>
<dbReference type="SUPFAM" id="SSF47413">
    <property type="entry name" value="lambda repressor-like DNA-binding domains"/>
    <property type="match status" value="1"/>
</dbReference>
<dbReference type="PANTHER" id="PTHR46558:SF14">
    <property type="entry name" value="HTH-TYPE TRANSCRIPTIONAL REGULATOR ANSR"/>
    <property type="match status" value="1"/>
</dbReference>
<dbReference type="Pfam" id="PF01381">
    <property type="entry name" value="HTH_3"/>
    <property type="match status" value="1"/>
</dbReference>
<feature type="domain" description="HTH cro/C1-type" evidence="2">
    <location>
        <begin position="8"/>
        <end position="63"/>
    </location>
</feature>
<evidence type="ECO:0000313" key="4">
    <source>
        <dbReference type="Proteomes" id="UP001595625"/>
    </source>
</evidence>
<sequence>MTTLGEKLTALRERKGWTKTFVARKLGIKTLSTYANYEYGTREPDMETLSRIADIYDISLDELTGRSVDSKHTIRGEEVDTSDLSENQRLVLEWAMQQEALSFHSTEELKEMLDNMAVIFEYERRKKNNKSK</sequence>
<comment type="caution">
    <text evidence="3">The sequence shown here is derived from an EMBL/GenBank/DDBJ whole genome shotgun (WGS) entry which is preliminary data.</text>
</comment>
<dbReference type="RefSeq" id="WP_117313839.1">
    <property type="nucleotide sequence ID" value="NZ_JBHRUJ010000028.1"/>
</dbReference>
<dbReference type="SMART" id="SM00530">
    <property type="entry name" value="HTH_XRE"/>
    <property type="match status" value="1"/>
</dbReference>
<dbReference type="PROSITE" id="PS50943">
    <property type="entry name" value="HTH_CROC1"/>
    <property type="match status" value="1"/>
</dbReference>
<evidence type="ECO:0000259" key="2">
    <source>
        <dbReference type="PROSITE" id="PS50943"/>
    </source>
</evidence>
<dbReference type="Proteomes" id="UP001595625">
    <property type="component" value="Unassembled WGS sequence"/>
</dbReference>
<dbReference type="CDD" id="cd00093">
    <property type="entry name" value="HTH_XRE"/>
    <property type="match status" value="1"/>
</dbReference>
<name>A0ABV7KTC3_PLAOK</name>
<keyword evidence="1" id="KW-0238">DNA-binding</keyword>
<reference evidence="4" key="1">
    <citation type="journal article" date="2019" name="Int. J. Syst. Evol. Microbiol.">
        <title>The Global Catalogue of Microorganisms (GCM) 10K type strain sequencing project: providing services to taxonomists for standard genome sequencing and annotation.</title>
        <authorList>
            <consortium name="The Broad Institute Genomics Platform"/>
            <consortium name="The Broad Institute Genome Sequencing Center for Infectious Disease"/>
            <person name="Wu L."/>
            <person name="Ma J."/>
        </authorList>
    </citation>
    <scope>NUCLEOTIDE SEQUENCE [LARGE SCALE GENOMIC DNA]</scope>
    <source>
        <strain evidence="4">CCM 320</strain>
    </source>
</reference>
<dbReference type="Gene3D" id="1.10.260.40">
    <property type="entry name" value="lambda repressor-like DNA-binding domains"/>
    <property type="match status" value="1"/>
</dbReference>
<dbReference type="InterPro" id="IPR010982">
    <property type="entry name" value="Lambda_DNA-bd_dom_sf"/>
</dbReference>